<gene>
    <name evidence="1" type="ORF">M407DRAFT_33386</name>
</gene>
<proteinExistence type="predicted"/>
<reference evidence="1 2" key="1">
    <citation type="submission" date="2014-04" db="EMBL/GenBank/DDBJ databases">
        <authorList>
            <consortium name="DOE Joint Genome Institute"/>
            <person name="Kuo A."/>
            <person name="Girlanda M."/>
            <person name="Perotto S."/>
            <person name="Kohler A."/>
            <person name="Nagy L.G."/>
            <person name="Floudas D."/>
            <person name="Copeland A."/>
            <person name="Barry K.W."/>
            <person name="Cichocki N."/>
            <person name="Veneault-Fourrey C."/>
            <person name="LaButti K."/>
            <person name="Lindquist E.A."/>
            <person name="Lipzen A."/>
            <person name="Lundell T."/>
            <person name="Morin E."/>
            <person name="Murat C."/>
            <person name="Sun H."/>
            <person name="Tunlid A."/>
            <person name="Henrissat B."/>
            <person name="Grigoriev I.V."/>
            <person name="Hibbett D.S."/>
            <person name="Martin F."/>
            <person name="Nordberg H.P."/>
            <person name="Cantor M.N."/>
            <person name="Hua S.X."/>
        </authorList>
    </citation>
    <scope>NUCLEOTIDE SEQUENCE [LARGE SCALE GENOMIC DNA]</scope>
    <source>
        <strain evidence="1 2">MUT 4182</strain>
    </source>
</reference>
<keyword evidence="2" id="KW-1185">Reference proteome</keyword>
<dbReference type="Proteomes" id="UP000054248">
    <property type="component" value="Unassembled WGS sequence"/>
</dbReference>
<evidence type="ECO:0000313" key="2">
    <source>
        <dbReference type="Proteomes" id="UP000054248"/>
    </source>
</evidence>
<evidence type="ECO:0000313" key="1">
    <source>
        <dbReference type="EMBL" id="KIO16957.1"/>
    </source>
</evidence>
<reference evidence="2" key="2">
    <citation type="submission" date="2015-01" db="EMBL/GenBank/DDBJ databases">
        <title>Evolutionary Origins and Diversification of the Mycorrhizal Mutualists.</title>
        <authorList>
            <consortium name="DOE Joint Genome Institute"/>
            <consortium name="Mycorrhizal Genomics Consortium"/>
            <person name="Kohler A."/>
            <person name="Kuo A."/>
            <person name="Nagy L.G."/>
            <person name="Floudas D."/>
            <person name="Copeland A."/>
            <person name="Barry K.W."/>
            <person name="Cichocki N."/>
            <person name="Veneault-Fourrey C."/>
            <person name="LaButti K."/>
            <person name="Lindquist E.A."/>
            <person name="Lipzen A."/>
            <person name="Lundell T."/>
            <person name="Morin E."/>
            <person name="Murat C."/>
            <person name="Riley R."/>
            <person name="Ohm R."/>
            <person name="Sun H."/>
            <person name="Tunlid A."/>
            <person name="Henrissat B."/>
            <person name="Grigoriev I.V."/>
            <person name="Hibbett D.S."/>
            <person name="Martin F."/>
        </authorList>
    </citation>
    <scope>NUCLEOTIDE SEQUENCE [LARGE SCALE GENOMIC DNA]</scope>
    <source>
        <strain evidence="2">MUT 4182</strain>
    </source>
</reference>
<dbReference type="AlphaFoldDB" id="A0A0C3L603"/>
<dbReference type="HOGENOM" id="CLU_2998194_0_0_1"/>
<protein>
    <submittedName>
        <fullName evidence="1">Uncharacterized protein</fullName>
    </submittedName>
</protein>
<name>A0A0C3L603_9AGAM</name>
<sequence length="57" mass="6288">MTPSSARESFLTGSFLTGFPVWFLTVVTLGSPHTVDPEWWIYPTAKSPVGFLTVVTQ</sequence>
<accession>A0A0C3L603</accession>
<organism evidence="1 2">
    <name type="scientific">Tulasnella calospora MUT 4182</name>
    <dbReference type="NCBI Taxonomy" id="1051891"/>
    <lineage>
        <taxon>Eukaryota</taxon>
        <taxon>Fungi</taxon>
        <taxon>Dikarya</taxon>
        <taxon>Basidiomycota</taxon>
        <taxon>Agaricomycotina</taxon>
        <taxon>Agaricomycetes</taxon>
        <taxon>Cantharellales</taxon>
        <taxon>Tulasnellaceae</taxon>
        <taxon>Tulasnella</taxon>
    </lineage>
</organism>
<dbReference type="EMBL" id="KN823453">
    <property type="protein sequence ID" value="KIO16957.1"/>
    <property type="molecule type" value="Genomic_DNA"/>
</dbReference>